<gene>
    <name evidence="2" type="ORF">ACAT0790_LOCUS59996</name>
</gene>
<accession>A0A7S1S3J9</accession>
<proteinExistence type="predicted"/>
<organism evidence="2">
    <name type="scientific">Alexandrium catenella</name>
    <name type="common">Red tide dinoflagellate</name>
    <name type="synonym">Gonyaulax catenella</name>
    <dbReference type="NCBI Taxonomy" id="2925"/>
    <lineage>
        <taxon>Eukaryota</taxon>
        <taxon>Sar</taxon>
        <taxon>Alveolata</taxon>
        <taxon>Dinophyceae</taxon>
        <taxon>Gonyaulacales</taxon>
        <taxon>Pyrocystaceae</taxon>
        <taxon>Alexandrium</taxon>
    </lineage>
</organism>
<feature type="signal peptide" evidence="1">
    <location>
        <begin position="1"/>
        <end position="16"/>
    </location>
</feature>
<sequence length="139" mass="15552">MYWLATVLFILPGAVSMRLLSRVQEASRQETAARLEADLALSREIRAMEKAAVSSERNDWQAFLATSSHSARSWLDRERHHSIETRVEEDHSVDIPMADYFQGKVDAAGKVPRLSELAKKLVSETAVKKLVSETAGRGK</sequence>
<evidence type="ECO:0000313" key="2">
    <source>
        <dbReference type="EMBL" id="CAD9183224.1"/>
    </source>
</evidence>
<dbReference type="AlphaFoldDB" id="A0A7S1S3J9"/>
<name>A0A7S1S3J9_ALECA</name>
<feature type="chain" id="PRO_5030857522" evidence="1">
    <location>
        <begin position="17"/>
        <end position="139"/>
    </location>
</feature>
<dbReference type="EMBL" id="HBGE01100741">
    <property type="protein sequence ID" value="CAD9183224.1"/>
    <property type="molecule type" value="Transcribed_RNA"/>
</dbReference>
<keyword evidence="1" id="KW-0732">Signal</keyword>
<protein>
    <submittedName>
        <fullName evidence="2">Uncharacterized protein</fullName>
    </submittedName>
</protein>
<evidence type="ECO:0000256" key="1">
    <source>
        <dbReference type="SAM" id="SignalP"/>
    </source>
</evidence>
<reference evidence="2" key="1">
    <citation type="submission" date="2021-01" db="EMBL/GenBank/DDBJ databases">
        <authorList>
            <person name="Corre E."/>
            <person name="Pelletier E."/>
            <person name="Niang G."/>
            <person name="Scheremetjew M."/>
            <person name="Finn R."/>
            <person name="Kale V."/>
            <person name="Holt S."/>
            <person name="Cochrane G."/>
            <person name="Meng A."/>
            <person name="Brown T."/>
            <person name="Cohen L."/>
        </authorList>
    </citation>
    <scope>NUCLEOTIDE SEQUENCE</scope>
    <source>
        <strain evidence="2">OF101</strain>
    </source>
</reference>